<dbReference type="AlphaFoldDB" id="A0AAU9S9M5"/>
<evidence type="ECO:0000313" key="1">
    <source>
        <dbReference type="EMBL" id="CAH2060975.1"/>
    </source>
</evidence>
<name>A0AAU9S9M5_THLAR</name>
<dbReference type="EMBL" id="OU466860">
    <property type="protein sequence ID" value="CAH2060975.1"/>
    <property type="molecule type" value="Genomic_DNA"/>
</dbReference>
<protein>
    <submittedName>
        <fullName evidence="1">Uncharacterized protein</fullName>
    </submittedName>
</protein>
<sequence length="121" mass="14184">MKNSSHQFSQSKIQVTNAAKEINRVRQKYSGPIGRERIYVCERNYVYASSAFQDAWERGREGKIYAYRAHLAAKAGLIWVRQCEDEWNKSPIQKSPVTFYNTNVIKLFSIIRTIINKFYRG</sequence>
<accession>A0AAU9S9M5</accession>
<dbReference type="NCBIfam" id="TIGR01614">
    <property type="entry name" value="PME_inhib"/>
    <property type="match status" value="1"/>
</dbReference>
<dbReference type="SUPFAM" id="SSF101148">
    <property type="entry name" value="Plant invertase/pectin methylesterase inhibitor"/>
    <property type="match status" value="1"/>
</dbReference>
<dbReference type="Gene3D" id="1.20.140.40">
    <property type="entry name" value="Invertase/pectin methylesterase inhibitor family protein"/>
    <property type="match status" value="1"/>
</dbReference>
<dbReference type="GO" id="GO:0046910">
    <property type="term" value="F:pectinesterase inhibitor activity"/>
    <property type="evidence" value="ECO:0007669"/>
    <property type="project" value="InterPro"/>
</dbReference>
<organism evidence="1 2">
    <name type="scientific">Thlaspi arvense</name>
    <name type="common">Field penny-cress</name>
    <dbReference type="NCBI Taxonomy" id="13288"/>
    <lineage>
        <taxon>Eukaryota</taxon>
        <taxon>Viridiplantae</taxon>
        <taxon>Streptophyta</taxon>
        <taxon>Embryophyta</taxon>
        <taxon>Tracheophyta</taxon>
        <taxon>Spermatophyta</taxon>
        <taxon>Magnoliopsida</taxon>
        <taxon>eudicotyledons</taxon>
        <taxon>Gunneridae</taxon>
        <taxon>Pentapetalae</taxon>
        <taxon>rosids</taxon>
        <taxon>malvids</taxon>
        <taxon>Brassicales</taxon>
        <taxon>Brassicaceae</taxon>
        <taxon>Thlaspideae</taxon>
        <taxon>Thlaspi</taxon>
    </lineage>
</organism>
<reference evidence="1 2" key="1">
    <citation type="submission" date="2022-03" db="EMBL/GenBank/DDBJ databases">
        <authorList>
            <person name="Nunn A."/>
            <person name="Chopra R."/>
            <person name="Nunn A."/>
            <person name="Contreras Garrido A."/>
        </authorList>
    </citation>
    <scope>NUCLEOTIDE SEQUENCE [LARGE SCALE GENOMIC DNA]</scope>
</reference>
<proteinExistence type="predicted"/>
<dbReference type="InterPro" id="IPR006501">
    <property type="entry name" value="Pectinesterase_inhib_dom"/>
</dbReference>
<dbReference type="InterPro" id="IPR034086">
    <property type="entry name" value="PMEI_plant"/>
</dbReference>
<evidence type="ECO:0000313" key="2">
    <source>
        <dbReference type="Proteomes" id="UP000836841"/>
    </source>
</evidence>
<dbReference type="InterPro" id="IPR035513">
    <property type="entry name" value="Invertase/methylesterase_inhib"/>
</dbReference>
<dbReference type="CDD" id="cd15797">
    <property type="entry name" value="PMEI"/>
    <property type="match status" value="1"/>
</dbReference>
<dbReference type="Proteomes" id="UP000836841">
    <property type="component" value="Chromosome 4"/>
</dbReference>
<gene>
    <name evidence="1" type="ORF">TAV2_LOCUS14984</name>
</gene>
<keyword evidence="2" id="KW-1185">Reference proteome</keyword>